<name>A0ABT7KAN8_9HYPH</name>
<reference evidence="1" key="1">
    <citation type="submission" date="2023-06" db="EMBL/GenBank/DDBJ databases">
        <title>Phylogenetic Diversity of Rhizobium strains.</title>
        <authorList>
            <person name="Moura F.T."/>
            <person name="Helene L.C.F."/>
            <person name="Hungria M."/>
        </authorList>
    </citation>
    <scope>NUCLEOTIDE SEQUENCE</scope>
    <source>
        <strain evidence="1">CCGE524</strain>
    </source>
</reference>
<gene>
    <name evidence="1" type="ORF">PY650_05320</name>
</gene>
<dbReference type="Proteomes" id="UP001172630">
    <property type="component" value="Unassembled WGS sequence"/>
</dbReference>
<dbReference type="EMBL" id="JARFYN010000005">
    <property type="protein sequence ID" value="MDL2405080.1"/>
    <property type="molecule type" value="Genomic_DNA"/>
</dbReference>
<comment type="caution">
    <text evidence="1">The sequence shown here is derived from an EMBL/GenBank/DDBJ whole genome shotgun (WGS) entry which is preliminary data.</text>
</comment>
<evidence type="ECO:0000313" key="2">
    <source>
        <dbReference type="Proteomes" id="UP001172630"/>
    </source>
</evidence>
<accession>A0ABT7KAN8</accession>
<evidence type="ECO:0000313" key="1">
    <source>
        <dbReference type="EMBL" id="MDL2405080.1"/>
    </source>
</evidence>
<protein>
    <submittedName>
        <fullName evidence="1">Uncharacterized protein</fullName>
    </submittedName>
</protein>
<keyword evidence="2" id="KW-1185">Reference proteome</keyword>
<organism evidence="1 2">
    <name type="scientific">Rhizobium calliandrae</name>
    <dbReference type="NCBI Taxonomy" id="1312182"/>
    <lineage>
        <taxon>Bacteria</taxon>
        <taxon>Pseudomonadati</taxon>
        <taxon>Pseudomonadota</taxon>
        <taxon>Alphaproteobacteria</taxon>
        <taxon>Hyphomicrobiales</taxon>
        <taxon>Rhizobiaceae</taxon>
        <taxon>Rhizobium/Agrobacterium group</taxon>
        <taxon>Rhizobium</taxon>
    </lineage>
</organism>
<dbReference type="RefSeq" id="WP_285878125.1">
    <property type="nucleotide sequence ID" value="NZ_JARFYN010000005.1"/>
</dbReference>
<sequence>MESTVVMINLFGAIAMLLFGLAQVKDGVSHAFGAKLRTGLASGTRGRLRSFISAR</sequence>
<proteinExistence type="predicted"/>